<feature type="domain" description="VOC" evidence="1">
    <location>
        <begin position="1"/>
        <end position="123"/>
    </location>
</feature>
<reference evidence="2 3" key="1">
    <citation type="submission" date="2020-04" db="EMBL/GenBank/DDBJ databases">
        <title>Genome sequence for Sphingorhabdus sp. strain M1.</title>
        <authorList>
            <person name="Park S.-J."/>
        </authorList>
    </citation>
    <scope>NUCLEOTIDE SEQUENCE [LARGE SCALE GENOMIC DNA]</scope>
    <source>
        <strain evidence="2 3">JK6</strain>
    </source>
</reference>
<dbReference type="EMBL" id="CP051217">
    <property type="protein sequence ID" value="QJB69158.1"/>
    <property type="molecule type" value="Genomic_DNA"/>
</dbReference>
<gene>
    <name evidence="2" type="ORF">HF685_07575</name>
</gene>
<evidence type="ECO:0000313" key="3">
    <source>
        <dbReference type="Proteomes" id="UP000501600"/>
    </source>
</evidence>
<dbReference type="PANTHER" id="PTHR35006">
    <property type="entry name" value="GLYOXALASE FAMILY PROTEIN (AFU_ORTHOLOGUE AFUA_5G14830)"/>
    <property type="match status" value="1"/>
</dbReference>
<dbReference type="InterPro" id="IPR029068">
    <property type="entry name" value="Glyas_Bleomycin-R_OHBP_Dase"/>
</dbReference>
<proteinExistence type="predicted"/>
<dbReference type="Pfam" id="PF00903">
    <property type="entry name" value="Glyoxalase"/>
    <property type="match status" value="1"/>
</dbReference>
<protein>
    <submittedName>
        <fullName evidence="2">VOC family protein</fullName>
    </submittedName>
</protein>
<evidence type="ECO:0000259" key="1">
    <source>
        <dbReference type="PROSITE" id="PS51819"/>
    </source>
</evidence>
<accession>A0A6H2DLT4</accession>
<dbReference type="InterPro" id="IPR037523">
    <property type="entry name" value="VOC_core"/>
</dbReference>
<dbReference type="PROSITE" id="PS51819">
    <property type="entry name" value="VOC"/>
    <property type="match status" value="1"/>
</dbReference>
<dbReference type="RefSeq" id="WP_168819008.1">
    <property type="nucleotide sequence ID" value="NZ_CP051217.1"/>
</dbReference>
<dbReference type="AlphaFoldDB" id="A0A6H2DLT4"/>
<dbReference type="Proteomes" id="UP000501600">
    <property type="component" value="Chromosome"/>
</dbReference>
<organism evidence="2 3">
    <name type="scientific">Parasphingorhabdus halotolerans</name>
    <dbReference type="NCBI Taxonomy" id="2725558"/>
    <lineage>
        <taxon>Bacteria</taxon>
        <taxon>Pseudomonadati</taxon>
        <taxon>Pseudomonadota</taxon>
        <taxon>Alphaproteobacteria</taxon>
        <taxon>Sphingomonadales</taxon>
        <taxon>Sphingomonadaceae</taxon>
        <taxon>Parasphingorhabdus</taxon>
    </lineage>
</organism>
<dbReference type="Gene3D" id="3.10.180.10">
    <property type="entry name" value="2,3-Dihydroxybiphenyl 1,2-Dioxygenase, domain 1"/>
    <property type="match status" value="1"/>
</dbReference>
<keyword evidence="3" id="KW-1185">Reference proteome</keyword>
<dbReference type="InterPro" id="IPR004360">
    <property type="entry name" value="Glyas_Fos-R_dOase_dom"/>
</dbReference>
<dbReference type="CDD" id="cd07262">
    <property type="entry name" value="VOC_like"/>
    <property type="match status" value="1"/>
</dbReference>
<name>A0A6H2DLT4_9SPHN</name>
<dbReference type="KEGG" id="phao:HF685_07575"/>
<dbReference type="SUPFAM" id="SSF54593">
    <property type="entry name" value="Glyoxalase/Bleomycin resistance protein/Dihydroxybiphenyl dioxygenase"/>
    <property type="match status" value="1"/>
</dbReference>
<evidence type="ECO:0000313" key="2">
    <source>
        <dbReference type="EMBL" id="QJB69158.1"/>
    </source>
</evidence>
<sequence length="127" mass="13762">MIAYTMLGTNDKDKAFAFYDALFEGTGVKRLFKTPAGGQFFGKGPGQPMLCITSPYDEGEACFGNGTMVALQFDSTEEIDKLHARALKLGATDEGAPGWRAPDVFYGAYFRDLDGNKLCCCKMNMGG</sequence>
<dbReference type="PANTHER" id="PTHR35006:SF1">
    <property type="entry name" value="BLL2941 PROTEIN"/>
    <property type="match status" value="1"/>
</dbReference>